<evidence type="ECO:0000313" key="1">
    <source>
        <dbReference type="EMBL" id="GAI22744.1"/>
    </source>
</evidence>
<reference evidence="1" key="1">
    <citation type="journal article" date="2014" name="Front. Microbiol.">
        <title>High frequency of phylogenetically diverse reductive dehalogenase-homologous genes in deep subseafloor sedimentary metagenomes.</title>
        <authorList>
            <person name="Kawai M."/>
            <person name="Futagami T."/>
            <person name="Toyoda A."/>
            <person name="Takaki Y."/>
            <person name="Nishi S."/>
            <person name="Hori S."/>
            <person name="Arai W."/>
            <person name="Tsubouchi T."/>
            <person name="Morono Y."/>
            <person name="Uchiyama I."/>
            <person name="Ito T."/>
            <person name="Fujiyama A."/>
            <person name="Inagaki F."/>
            <person name="Takami H."/>
        </authorList>
    </citation>
    <scope>NUCLEOTIDE SEQUENCE</scope>
    <source>
        <strain evidence="1">Expedition CK06-06</strain>
    </source>
</reference>
<dbReference type="EMBL" id="BARV01017388">
    <property type="protein sequence ID" value="GAI22744.1"/>
    <property type="molecule type" value="Genomic_DNA"/>
</dbReference>
<gene>
    <name evidence="1" type="ORF">S06H3_29641</name>
</gene>
<dbReference type="AlphaFoldDB" id="X1NVQ4"/>
<name>X1NVQ4_9ZZZZ</name>
<organism evidence="1">
    <name type="scientific">marine sediment metagenome</name>
    <dbReference type="NCBI Taxonomy" id="412755"/>
    <lineage>
        <taxon>unclassified sequences</taxon>
        <taxon>metagenomes</taxon>
        <taxon>ecological metagenomes</taxon>
    </lineage>
</organism>
<accession>X1NVQ4</accession>
<feature type="non-terminal residue" evidence="1">
    <location>
        <position position="1"/>
    </location>
</feature>
<sequence length="31" mass="3517">ALIPHCRGPELINFHLYHGNTPFSQAFILPL</sequence>
<protein>
    <submittedName>
        <fullName evidence="1">Uncharacterized protein</fullName>
    </submittedName>
</protein>
<comment type="caution">
    <text evidence="1">The sequence shown here is derived from an EMBL/GenBank/DDBJ whole genome shotgun (WGS) entry which is preliminary data.</text>
</comment>
<proteinExistence type="predicted"/>